<evidence type="ECO:0000256" key="5">
    <source>
        <dbReference type="ARBA" id="ARBA00022519"/>
    </source>
</evidence>
<protein>
    <submittedName>
        <fullName evidence="12">Energy transducer TonB</fullName>
    </submittedName>
</protein>
<keyword evidence="5" id="KW-0997">Cell inner membrane</keyword>
<proteinExistence type="inferred from homology"/>
<dbReference type="InterPro" id="IPR003538">
    <property type="entry name" value="TonB"/>
</dbReference>
<dbReference type="InterPro" id="IPR051045">
    <property type="entry name" value="TonB-dependent_transducer"/>
</dbReference>
<organism evidence="12 13">
    <name type="scientific">Spirosoma flavum</name>
    <dbReference type="NCBI Taxonomy" id="2048557"/>
    <lineage>
        <taxon>Bacteria</taxon>
        <taxon>Pseudomonadati</taxon>
        <taxon>Bacteroidota</taxon>
        <taxon>Cytophagia</taxon>
        <taxon>Cytophagales</taxon>
        <taxon>Cytophagaceae</taxon>
        <taxon>Spirosoma</taxon>
    </lineage>
</organism>
<evidence type="ECO:0000256" key="8">
    <source>
        <dbReference type="ARBA" id="ARBA00022989"/>
    </source>
</evidence>
<comment type="caution">
    <text evidence="12">The sequence shown here is derived from an EMBL/GenBank/DDBJ whole genome shotgun (WGS) entry which is preliminary data.</text>
</comment>
<sequence length="276" mass="29770">MPTSNASEIVALTYDDIIFQARNRAYGAFVLRKQYRPTLSRALGLGIGLFVGILAAPTLYARIWPAESLNSKQSMTEVTLTKLADPPTELPIPLPPVEQPPAVNTVRNLPLVVLPEADVVDDNLPPTIEQLKDATSSTETAEGAGDIDVIAAPEATVPTAVEKAVEAESKTEAPFTIVEQQPEYPGGLDALRTFLSKNLNYPKVAASAGVSGRVYVSFVVNTDGSLTDLHVLKGIGFGCDEEAIRVMQKMPHWRSGKQSGRAVRVKYNLPISFTLE</sequence>
<evidence type="ECO:0000256" key="4">
    <source>
        <dbReference type="ARBA" id="ARBA00022475"/>
    </source>
</evidence>
<dbReference type="PROSITE" id="PS52015">
    <property type="entry name" value="TONB_CTD"/>
    <property type="match status" value="1"/>
</dbReference>
<dbReference type="InterPro" id="IPR037682">
    <property type="entry name" value="TonB_C"/>
</dbReference>
<evidence type="ECO:0000259" key="11">
    <source>
        <dbReference type="PROSITE" id="PS52015"/>
    </source>
</evidence>
<feature type="transmembrane region" description="Helical" evidence="10">
    <location>
        <begin position="42"/>
        <end position="64"/>
    </location>
</feature>
<name>A0ABW6AEY0_9BACT</name>
<accession>A0ABW6AEY0</accession>
<keyword evidence="13" id="KW-1185">Reference proteome</keyword>
<keyword evidence="7" id="KW-0653">Protein transport</keyword>
<keyword evidence="9 10" id="KW-0472">Membrane</keyword>
<dbReference type="PANTHER" id="PTHR33446">
    <property type="entry name" value="PROTEIN TONB-RELATED"/>
    <property type="match status" value="1"/>
</dbReference>
<keyword evidence="4" id="KW-1003">Cell membrane</keyword>
<evidence type="ECO:0000313" key="13">
    <source>
        <dbReference type="Proteomes" id="UP001597512"/>
    </source>
</evidence>
<dbReference type="SUPFAM" id="SSF74653">
    <property type="entry name" value="TolA/TonB C-terminal domain"/>
    <property type="match status" value="1"/>
</dbReference>
<dbReference type="RefSeq" id="WP_381497174.1">
    <property type="nucleotide sequence ID" value="NZ_JBHUOM010000001.1"/>
</dbReference>
<evidence type="ECO:0000256" key="7">
    <source>
        <dbReference type="ARBA" id="ARBA00022927"/>
    </source>
</evidence>
<feature type="domain" description="TonB C-terminal" evidence="11">
    <location>
        <begin position="186"/>
        <end position="276"/>
    </location>
</feature>
<dbReference type="PANTHER" id="PTHR33446:SF2">
    <property type="entry name" value="PROTEIN TONB"/>
    <property type="match status" value="1"/>
</dbReference>
<evidence type="ECO:0000256" key="6">
    <source>
        <dbReference type="ARBA" id="ARBA00022692"/>
    </source>
</evidence>
<evidence type="ECO:0000256" key="2">
    <source>
        <dbReference type="ARBA" id="ARBA00006555"/>
    </source>
</evidence>
<evidence type="ECO:0000313" key="12">
    <source>
        <dbReference type="EMBL" id="MFD2932992.1"/>
    </source>
</evidence>
<dbReference type="Proteomes" id="UP001597512">
    <property type="component" value="Unassembled WGS sequence"/>
</dbReference>
<dbReference type="Pfam" id="PF03544">
    <property type="entry name" value="TonB_C"/>
    <property type="match status" value="1"/>
</dbReference>
<comment type="similarity">
    <text evidence="2">Belongs to the TonB family.</text>
</comment>
<dbReference type="Gene3D" id="3.30.1150.10">
    <property type="match status" value="1"/>
</dbReference>
<keyword evidence="6 10" id="KW-0812">Transmembrane</keyword>
<dbReference type="InterPro" id="IPR006260">
    <property type="entry name" value="TonB/TolA_C"/>
</dbReference>
<gene>
    <name evidence="12" type="ORF">ACFS25_04320</name>
</gene>
<dbReference type="NCBIfam" id="TIGR01352">
    <property type="entry name" value="tonB_Cterm"/>
    <property type="match status" value="1"/>
</dbReference>
<evidence type="ECO:0000256" key="3">
    <source>
        <dbReference type="ARBA" id="ARBA00022448"/>
    </source>
</evidence>
<dbReference type="PRINTS" id="PR01374">
    <property type="entry name" value="TONBPROTEIN"/>
</dbReference>
<evidence type="ECO:0000256" key="1">
    <source>
        <dbReference type="ARBA" id="ARBA00004383"/>
    </source>
</evidence>
<comment type="subcellular location">
    <subcellularLocation>
        <location evidence="1">Cell inner membrane</location>
        <topology evidence="1">Single-pass membrane protein</topology>
        <orientation evidence="1">Periplasmic side</orientation>
    </subcellularLocation>
</comment>
<keyword evidence="8 10" id="KW-1133">Transmembrane helix</keyword>
<evidence type="ECO:0000256" key="10">
    <source>
        <dbReference type="SAM" id="Phobius"/>
    </source>
</evidence>
<evidence type="ECO:0000256" key="9">
    <source>
        <dbReference type="ARBA" id="ARBA00023136"/>
    </source>
</evidence>
<keyword evidence="3" id="KW-0813">Transport</keyword>
<dbReference type="EMBL" id="JBHUOM010000001">
    <property type="protein sequence ID" value="MFD2932992.1"/>
    <property type="molecule type" value="Genomic_DNA"/>
</dbReference>
<reference evidence="13" key="1">
    <citation type="journal article" date="2019" name="Int. J. Syst. Evol. Microbiol.">
        <title>The Global Catalogue of Microorganisms (GCM) 10K type strain sequencing project: providing services to taxonomists for standard genome sequencing and annotation.</title>
        <authorList>
            <consortium name="The Broad Institute Genomics Platform"/>
            <consortium name="The Broad Institute Genome Sequencing Center for Infectious Disease"/>
            <person name="Wu L."/>
            <person name="Ma J."/>
        </authorList>
    </citation>
    <scope>NUCLEOTIDE SEQUENCE [LARGE SCALE GENOMIC DNA]</scope>
    <source>
        <strain evidence="13">KCTC 52490</strain>
    </source>
</reference>